<evidence type="ECO:0000313" key="2">
    <source>
        <dbReference type="Proteomes" id="UP000595437"/>
    </source>
</evidence>
<dbReference type="EMBL" id="CP045891">
    <property type="protein sequence ID" value="QQP57415.1"/>
    <property type="molecule type" value="Genomic_DNA"/>
</dbReference>
<dbReference type="OrthoDB" id="8063408at2759"/>
<gene>
    <name evidence="1" type="ORF">FKW44_002393</name>
</gene>
<name>A0A7T8KKC4_CALRO</name>
<accession>A0A7T8KKC4</accession>
<dbReference type="AlphaFoldDB" id="A0A7T8KKC4"/>
<dbReference type="Proteomes" id="UP000595437">
    <property type="component" value="Chromosome 2"/>
</dbReference>
<keyword evidence="2" id="KW-1185">Reference proteome</keyword>
<dbReference type="PANTHER" id="PTHR46114:SF1">
    <property type="entry name" value="ZAD DOMAIN-CONTAINING PROTEIN"/>
    <property type="match status" value="1"/>
</dbReference>
<sequence>MAEFFEMEDKMTFCSDINGLLKELGCDHDPTDWRLFIDLGKNSLKAVLLQNGNEKPSVPLAHAFGMTETYETMRQLLDFIKYNDFKWHVCGDLKVVVLLLGLQSGYTKYMCFLCLWDSRDDKNHWTKKNWKERKEHVPEKFGNTLSEAKIKAGVFVGPQIRQIMKDETFPTTLNPKELAAWRNFKVVPDKFLGNERGQL</sequence>
<evidence type="ECO:0000313" key="1">
    <source>
        <dbReference type="EMBL" id="QQP57415.1"/>
    </source>
</evidence>
<protein>
    <submittedName>
        <fullName evidence="1">Uncharacterized protein</fullName>
    </submittedName>
</protein>
<proteinExistence type="predicted"/>
<dbReference type="PANTHER" id="PTHR46114">
    <property type="entry name" value="APPLE DOMAIN-CONTAINING PROTEIN"/>
    <property type="match status" value="1"/>
</dbReference>
<organism evidence="1 2">
    <name type="scientific">Caligus rogercresseyi</name>
    <name type="common">Sea louse</name>
    <dbReference type="NCBI Taxonomy" id="217165"/>
    <lineage>
        <taxon>Eukaryota</taxon>
        <taxon>Metazoa</taxon>
        <taxon>Ecdysozoa</taxon>
        <taxon>Arthropoda</taxon>
        <taxon>Crustacea</taxon>
        <taxon>Multicrustacea</taxon>
        <taxon>Hexanauplia</taxon>
        <taxon>Copepoda</taxon>
        <taxon>Siphonostomatoida</taxon>
        <taxon>Caligidae</taxon>
        <taxon>Caligus</taxon>
    </lineage>
</organism>
<reference evidence="2" key="1">
    <citation type="submission" date="2021-01" db="EMBL/GenBank/DDBJ databases">
        <title>Caligus Genome Assembly.</title>
        <authorList>
            <person name="Gallardo-Escarate C."/>
        </authorList>
    </citation>
    <scope>NUCLEOTIDE SEQUENCE [LARGE SCALE GENOMIC DNA]</scope>
</reference>